<feature type="compositionally biased region" description="Basic and acidic residues" evidence="4">
    <location>
        <begin position="259"/>
        <end position="268"/>
    </location>
</feature>
<dbReference type="PROSITE" id="PS00211">
    <property type="entry name" value="ABC_TRANSPORTER_1"/>
    <property type="match status" value="1"/>
</dbReference>
<dbReference type="PANTHER" id="PTHR19211:SF6">
    <property type="entry name" value="BLL7188 PROTEIN"/>
    <property type="match status" value="1"/>
</dbReference>
<evidence type="ECO:0000259" key="5">
    <source>
        <dbReference type="PROSITE" id="PS50893"/>
    </source>
</evidence>
<dbReference type="PANTHER" id="PTHR19211">
    <property type="entry name" value="ATP-BINDING TRANSPORT PROTEIN-RELATED"/>
    <property type="match status" value="1"/>
</dbReference>
<name>A0A9X1Z4J8_9PSED</name>
<evidence type="ECO:0000256" key="3">
    <source>
        <dbReference type="ARBA" id="ARBA00022840"/>
    </source>
</evidence>
<comment type="caution">
    <text evidence="6">The sequence shown here is derived from an EMBL/GenBank/DDBJ whole genome shotgun (WGS) entry which is preliminary data.</text>
</comment>
<keyword evidence="3 6" id="KW-0067">ATP-binding</keyword>
<dbReference type="SUPFAM" id="SSF52540">
    <property type="entry name" value="P-loop containing nucleoside triphosphate hydrolases"/>
    <property type="match status" value="2"/>
</dbReference>
<dbReference type="Gene3D" id="3.40.50.300">
    <property type="entry name" value="P-loop containing nucleotide triphosphate hydrolases"/>
    <property type="match status" value="2"/>
</dbReference>
<dbReference type="CDD" id="cd03221">
    <property type="entry name" value="ABCF_EF-3"/>
    <property type="match status" value="1"/>
</dbReference>
<gene>
    <name evidence="6" type="ORF">M1B34_27560</name>
</gene>
<dbReference type="PROSITE" id="PS50893">
    <property type="entry name" value="ABC_TRANSPORTER_2"/>
    <property type="match status" value="1"/>
</dbReference>
<dbReference type="Pfam" id="PF00005">
    <property type="entry name" value="ABC_tran"/>
    <property type="match status" value="2"/>
</dbReference>
<reference evidence="6 7" key="1">
    <citation type="journal article" date="2022" name="Int. J. Syst. Evol. Microbiol.">
        <title>Pseudomonas aegrilactucae sp. nov. and Pseudomonas morbosilactucae sp. nov., pathogens causing bacterial rot of lettuce in Japan.</title>
        <authorList>
            <person name="Sawada H."/>
            <person name="Fujikawa T."/>
            <person name="Satou M."/>
        </authorList>
    </citation>
    <scope>NUCLEOTIDE SEQUENCE [LARGE SCALE GENOMIC DNA]</scope>
    <source>
        <strain evidence="6 7">MAFF 302030</strain>
    </source>
</reference>
<dbReference type="EMBL" id="JALQCW010000084">
    <property type="protein sequence ID" value="MCK9801325.1"/>
    <property type="molecule type" value="Genomic_DNA"/>
</dbReference>
<dbReference type="InterPro" id="IPR003439">
    <property type="entry name" value="ABC_transporter-like_ATP-bd"/>
</dbReference>
<dbReference type="InterPro" id="IPR027417">
    <property type="entry name" value="P-loop_NTPase"/>
</dbReference>
<dbReference type="GO" id="GO:0005524">
    <property type="term" value="F:ATP binding"/>
    <property type="evidence" value="ECO:0007669"/>
    <property type="project" value="UniProtKB-KW"/>
</dbReference>
<sequence length="546" mass="59010">MTQVTRQPALISLNQLTYRFAHGETLFDSLNLSFDRRPTAIIGRNGSGKSLLARLLAGELQPSSGSISRHGSLAYVAQDLAITAAHSVAELAGVAPTLQALKRLAAGEASLMDLQQVDERWDLAERMAQMLDGAGLGHLRAEDSAASLSGGQRARVAMIGALLSDADLLLLDEPSNHLDRAGRHWLTQQLQAWRGGLIVISHDRPLLDTVQCIVEISAQGVQRHSGSHAEFLARRQAQDSASQAALEQARSQRSRERKRLQQEHDSIQRHAALSRKQAMTANVAGFERAQLKGAARDIMGKVRHAHQDHKSNLDAQVRTAYERVLADAPVLLNLPASAVPSGQQVLSLERAQLPWLPPTAPSSYLTCHIKGPARVILSGPNGCGKSTLLKMLAGECVPLSGRCTVSVSCAYLDQSLAQLAPQRSVLEQLLTANGPGDESALRNHLAHLQLSPRQVTRPSGLLSGGERLKAALTSAVWRPLPAKLLLLDEPTNHLDLASVQAFETALRDFPGALLVASHDQAFIDALEPTHHLLWTPEGWYLHEAAP</sequence>
<feature type="region of interest" description="Disordered" evidence="4">
    <location>
        <begin position="242"/>
        <end position="268"/>
    </location>
</feature>
<dbReference type="InterPro" id="IPR017871">
    <property type="entry name" value="ABC_transporter-like_CS"/>
</dbReference>
<evidence type="ECO:0000313" key="7">
    <source>
        <dbReference type="Proteomes" id="UP001155059"/>
    </source>
</evidence>
<organism evidence="6 7">
    <name type="scientific">Pseudomonas morbosilactucae</name>
    <dbReference type="NCBI Taxonomy" id="2938197"/>
    <lineage>
        <taxon>Bacteria</taxon>
        <taxon>Pseudomonadati</taxon>
        <taxon>Pseudomonadota</taxon>
        <taxon>Gammaproteobacteria</taxon>
        <taxon>Pseudomonadales</taxon>
        <taxon>Pseudomonadaceae</taxon>
        <taxon>Pseudomonas</taxon>
    </lineage>
</organism>
<dbReference type="RefSeq" id="WP_268266776.1">
    <property type="nucleotide sequence ID" value="NZ_JALQCW010000084.1"/>
</dbReference>
<accession>A0A9X1Z4J8</accession>
<protein>
    <submittedName>
        <fullName evidence="6">ATP-binding cassette domain-containing protein</fullName>
    </submittedName>
</protein>
<keyword evidence="2" id="KW-0547">Nucleotide-binding</keyword>
<dbReference type="InterPro" id="IPR003593">
    <property type="entry name" value="AAA+_ATPase"/>
</dbReference>
<evidence type="ECO:0000313" key="6">
    <source>
        <dbReference type="EMBL" id="MCK9801325.1"/>
    </source>
</evidence>
<reference evidence="6 7" key="2">
    <citation type="journal article" date="2023" name="Plant Pathol.">
        <title>Dismantling and reorganizing Pseudomonas marginalis sensu#lato.</title>
        <authorList>
            <person name="Sawada H."/>
            <person name="Fujikawa T."/>
            <person name="Satou M."/>
        </authorList>
    </citation>
    <scope>NUCLEOTIDE SEQUENCE [LARGE SCALE GENOMIC DNA]</scope>
    <source>
        <strain evidence="6 7">MAFF 302030</strain>
    </source>
</reference>
<feature type="domain" description="ABC transporter" evidence="5">
    <location>
        <begin position="11"/>
        <end position="244"/>
    </location>
</feature>
<dbReference type="AlphaFoldDB" id="A0A9X1Z4J8"/>
<evidence type="ECO:0000256" key="4">
    <source>
        <dbReference type="SAM" id="MobiDB-lite"/>
    </source>
</evidence>
<dbReference type="SMART" id="SM00382">
    <property type="entry name" value="AAA"/>
    <property type="match status" value="2"/>
</dbReference>
<dbReference type="Proteomes" id="UP001155059">
    <property type="component" value="Unassembled WGS sequence"/>
</dbReference>
<keyword evidence="1" id="KW-0677">Repeat</keyword>
<dbReference type="GO" id="GO:0016887">
    <property type="term" value="F:ATP hydrolysis activity"/>
    <property type="evidence" value="ECO:0007669"/>
    <property type="project" value="InterPro"/>
</dbReference>
<dbReference type="FunFam" id="3.40.50.300:FF:001320">
    <property type="entry name" value="Heme ABC transporter ATP-binding protein"/>
    <property type="match status" value="1"/>
</dbReference>
<proteinExistence type="predicted"/>
<dbReference type="InterPro" id="IPR050611">
    <property type="entry name" value="ABCF"/>
</dbReference>
<evidence type="ECO:0000256" key="2">
    <source>
        <dbReference type="ARBA" id="ARBA00022741"/>
    </source>
</evidence>
<evidence type="ECO:0000256" key="1">
    <source>
        <dbReference type="ARBA" id="ARBA00022737"/>
    </source>
</evidence>